<feature type="domain" description="Rhodanese" evidence="2">
    <location>
        <begin position="381"/>
        <end position="469"/>
    </location>
</feature>
<protein>
    <submittedName>
        <fullName evidence="3">Metallo-beta-lactamase/rhodanese-like domain protein</fullName>
    </submittedName>
</protein>
<dbReference type="Gene3D" id="3.40.250.10">
    <property type="entry name" value="Rhodanese-like domain"/>
    <property type="match status" value="2"/>
</dbReference>
<dbReference type="FunFam" id="3.60.15.10:FF:000030">
    <property type="entry name" value="Metallo-beta-lactamase family protein"/>
    <property type="match status" value="1"/>
</dbReference>
<dbReference type="eggNOG" id="COG0491">
    <property type="taxonomic scope" value="Bacteria"/>
</dbReference>
<evidence type="ECO:0000256" key="1">
    <source>
        <dbReference type="ARBA" id="ARBA00022723"/>
    </source>
</evidence>
<dbReference type="HOGENOM" id="CLU_030571_7_1_10"/>
<evidence type="ECO:0000313" key="4">
    <source>
        <dbReference type="Proteomes" id="UP000000755"/>
    </source>
</evidence>
<dbReference type="EMBL" id="CU207366">
    <property type="protein sequence ID" value="CAL66321.1"/>
    <property type="molecule type" value="Genomic_DNA"/>
</dbReference>
<dbReference type="KEGG" id="gfo:GFO_1347"/>
<sequence>MYFIHSMAFRFEPILAEGIAQVSYFICDESAGGAAIIDPRPDADIYLQKARQYGVTFTHVFETHIHADFMSGARQLKARCKGSAKIFVSIEGDATYDFAYEPVREGDEFEFGQVKMMAKHTPGHTPEHLSYLLYESHKEDPWGIVTGDSLFVDSLGRPDLLGDEKTDELTQALFNTMREVFCKLRDEVIVYPCHAAGSACGPDIGNRLHTTIGYEKKHNPFMQMETIEEFKKAVQDSAPPVPTHYPKMKKLNAKGPKTFGHLPPVRSLSVEDFEKEMKNPDTIIIDTRDMLAFGGGHIEGAFNIGQRPILSVWAGWLIDTEAPILLVLPEDKDLEQVVTLLWRTGHTNFKGYLAGNMRSWQESGKRIKKLPQLSVHELSQNNGQYQPLDVRRDKEWQNGYIPDARHIFLGELSDKISTLNKKQKFAVYCASGYRASIAASLLQKNGFQNVNSIPGSFKAWKAADLSIENKSQYQKK</sequence>
<evidence type="ECO:0000313" key="3">
    <source>
        <dbReference type="EMBL" id="CAL66321.1"/>
    </source>
</evidence>
<dbReference type="AlphaFoldDB" id="A0M126"/>
<dbReference type="InterPro" id="IPR036866">
    <property type="entry name" value="RibonucZ/Hydroxyglut_hydro"/>
</dbReference>
<dbReference type="GO" id="GO:0050313">
    <property type="term" value="F:sulfur dioxygenase activity"/>
    <property type="evidence" value="ECO:0007669"/>
    <property type="project" value="InterPro"/>
</dbReference>
<dbReference type="PANTHER" id="PTHR43084:SF1">
    <property type="entry name" value="PERSULFIDE DIOXYGENASE ETHE1, MITOCHONDRIAL"/>
    <property type="match status" value="1"/>
</dbReference>
<dbReference type="SUPFAM" id="SSF56281">
    <property type="entry name" value="Metallo-hydrolase/oxidoreductase"/>
    <property type="match status" value="1"/>
</dbReference>
<organism evidence="3 4">
    <name type="scientific">Christiangramia forsetii (strain DSM 17595 / CGMCC 1.15422 / KT0803)</name>
    <name type="common">Gramella forsetii</name>
    <dbReference type="NCBI Taxonomy" id="411154"/>
    <lineage>
        <taxon>Bacteria</taxon>
        <taxon>Pseudomonadati</taxon>
        <taxon>Bacteroidota</taxon>
        <taxon>Flavobacteriia</taxon>
        <taxon>Flavobacteriales</taxon>
        <taxon>Flavobacteriaceae</taxon>
        <taxon>Christiangramia</taxon>
    </lineage>
</organism>
<dbReference type="InterPro" id="IPR051682">
    <property type="entry name" value="Mito_Persulfide_Diox"/>
</dbReference>
<dbReference type="Proteomes" id="UP000000755">
    <property type="component" value="Chromosome"/>
</dbReference>
<dbReference type="STRING" id="411154.GFO_1347"/>
<dbReference type="GO" id="GO:0070813">
    <property type="term" value="P:hydrogen sulfide metabolic process"/>
    <property type="evidence" value="ECO:0007669"/>
    <property type="project" value="TreeGrafter"/>
</dbReference>
<dbReference type="Gene3D" id="3.60.15.10">
    <property type="entry name" value="Ribonuclease Z/Hydroxyacylglutathione hydrolase-like"/>
    <property type="match status" value="1"/>
</dbReference>
<dbReference type="Pfam" id="PF00753">
    <property type="entry name" value="Lactamase_B"/>
    <property type="match status" value="1"/>
</dbReference>
<dbReference type="SUPFAM" id="SSF52821">
    <property type="entry name" value="Rhodanese/Cell cycle control phosphatase"/>
    <property type="match status" value="2"/>
</dbReference>
<dbReference type="InterPro" id="IPR001763">
    <property type="entry name" value="Rhodanese-like_dom"/>
</dbReference>
<dbReference type="InterPro" id="IPR036873">
    <property type="entry name" value="Rhodanese-like_dom_sf"/>
</dbReference>
<dbReference type="PANTHER" id="PTHR43084">
    <property type="entry name" value="PERSULFIDE DIOXYGENASE ETHE1"/>
    <property type="match status" value="1"/>
</dbReference>
<reference evidence="3 4" key="1">
    <citation type="journal article" date="2006" name="Environ. Microbiol.">
        <title>Whole genome analysis of the marine Bacteroidetes'Gramella forsetii' reveals adaptations to degradation of polymeric organic matter.</title>
        <authorList>
            <person name="Bauer M."/>
            <person name="Kube M."/>
            <person name="Teeling H."/>
            <person name="Richter M."/>
            <person name="Lombardot T."/>
            <person name="Allers E."/>
            <person name="Wuerdemann C.A."/>
            <person name="Quast C."/>
            <person name="Kuhl H."/>
            <person name="Knaust F."/>
            <person name="Woebken D."/>
            <person name="Bischof K."/>
            <person name="Mussmann M."/>
            <person name="Choudhuri J.V."/>
            <person name="Meyer F."/>
            <person name="Reinhardt R."/>
            <person name="Amann R.I."/>
            <person name="Gloeckner F.O."/>
        </authorList>
    </citation>
    <scope>NUCLEOTIDE SEQUENCE [LARGE SCALE GENOMIC DNA]</scope>
    <source>
        <strain evidence="3 4">KT0803</strain>
    </source>
</reference>
<feature type="domain" description="Rhodanese" evidence="2">
    <location>
        <begin position="278"/>
        <end position="369"/>
    </location>
</feature>
<accession>A0M126</accession>
<gene>
    <name evidence="3" type="ordered locus">GFO_1347</name>
</gene>
<keyword evidence="1" id="KW-0479">Metal-binding</keyword>
<evidence type="ECO:0000259" key="2">
    <source>
        <dbReference type="PROSITE" id="PS50206"/>
    </source>
</evidence>
<proteinExistence type="predicted"/>
<dbReference type="CDD" id="cd00158">
    <property type="entry name" value="RHOD"/>
    <property type="match status" value="2"/>
</dbReference>
<dbReference type="SMART" id="SM00450">
    <property type="entry name" value="RHOD"/>
    <property type="match status" value="2"/>
</dbReference>
<dbReference type="InterPro" id="IPR001279">
    <property type="entry name" value="Metallo-B-lactamas"/>
</dbReference>
<dbReference type="eggNOG" id="COG0607">
    <property type="taxonomic scope" value="Bacteria"/>
</dbReference>
<name>A0M126_CHRFK</name>
<dbReference type="CDD" id="cd07724">
    <property type="entry name" value="POD-like_MBL-fold"/>
    <property type="match status" value="1"/>
</dbReference>
<dbReference type="GO" id="GO:0006749">
    <property type="term" value="P:glutathione metabolic process"/>
    <property type="evidence" value="ECO:0007669"/>
    <property type="project" value="InterPro"/>
</dbReference>
<dbReference type="Pfam" id="PF00581">
    <property type="entry name" value="Rhodanese"/>
    <property type="match status" value="2"/>
</dbReference>
<dbReference type="SMART" id="SM00849">
    <property type="entry name" value="Lactamase_B"/>
    <property type="match status" value="1"/>
</dbReference>
<dbReference type="PROSITE" id="PS50206">
    <property type="entry name" value="RHODANESE_3"/>
    <property type="match status" value="2"/>
</dbReference>
<dbReference type="GO" id="GO:0046872">
    <property type="term" value="F:metal ion binding"/>
    <property type="evidence" value="ECO:0007669"/>
    <property type="project" value="UniProtKB-KW"/>
</dbReference>
<dbReference type="InterPro" id="IPR044528">
    <property type="entry name" value="POD-like_MBL-fold"/>
</dbReference>